<proteinExistence type="predicted"/>
<dbReference type="Pfam" id="PF05159">
    <property type="entry name" value="Capsule_synth"/>
    <property type="match status" value="4"/>
</dbReference>
<evidence type="ECO:0000313" key="2">
    <source>
        <dbReference type="Proteomes" id="UP000198977"/>
    </source>
</evidence>
<reference evidence="1 2" key="1">
    <citation type="submission" date="2016-10" db="EMBL/GenBank/DDBJ databases">
        <authorList>
            <person name="de Groot N.N."/>
        </authorList>
    </citation>
    <scope>NUCLEOTIDE SEQUENCE [LARGE SCALE GENOMIC DNA]</scope>
    <source>
        <strain evidence="1 2">DSM 11443</strain>
    </source>
</reference>
<sequence length="681" mass="74585">MALGPDLYDTPVAGPRKVRRLFVYNGGFLTQRRVRRILHLADYSLHLGLPREGDAVAVWGNSPTAHRGLAVAAKRQAPVVTVEDALLRSLHPGRGGEPPLGLLIDHKGVHFDPTRPSDLETLLATHPLDDTALLNRARGAMARIAEAHLTKYTAFDPATPAPAPGYVLVIDQTRGDASVTASGADRGRFLEMLVFAQEEHPGARVIIKSHPETTQGHRAGYFGPEDENERITLLRDPVSPWALFEGAVGVYTVSSQMGFEAIFAGHCPRVFGQPFYAGWGLTADEFPVQRRQRVLTRAQLFAGAMILYPTWYDPHRNQLCDLETAIEALAAQTRCWREDHAGWIGSAMRLWKRGPLQRFFGQHRRMRFEDNPAKASDTGKTGGRRWMVWAAKATEAHEGAVRVEDGFLRSKGLGAALVPPLSLVCDDLGIYYDPSGPSRLERLIALRAKMRPDQILRARRLIDALAARGVSKYNLGGQANMQDLPAGKRILVPGQVEDDASILTGTDKVRTNLALLQATRAANPDAVILYKPHPDVEAGLRKGAIDAAPLADRVLAQADPMALLQTVDEVWTMTSLLGFEALLRGVPVVTLGAPFYAGWRLSDDRGDVPPRRRADVTLEGLVHATLIDYPRYVDPVSGLACPVEVVVERLASGTVPRPSAGNRMLSKAQGILASRSHWWRG</sequence>
<dbReference type="CDD" id="cd16440">
    <property type="entry name" value="beta_Kdo_transferase_KpsC_1"/>
    <property type="match status" value="1"/>
</dbReference>
<dbReference type="AlphaFoldDB" id="A0A1I1SLM3"/>
<dbReference type="GO" id="GO:0015774">
    <property type="term" value="P:polysaccharide transport"/>
    <property type="evidence" value="ECO:0007669"/>
    <property type="project" value="InterPro"/>
</dbReference>
<organism evidence="1 2">
    <name type="scientific">Sulfitobacter brevis</name>
    <dbReference type="NCBI Taxonomy" id="74348"/>
    <lineage>
        <taxon>Bacteria</taxon>
        <taxon>Pseudomonadati</taxon>
        <taxon>Pseudomonadota</taxon>
        <taxon>Alphaproteobacteria</taxon>
        <taxon>Rhodobacterales</taxon>
        <taxon>Roseobacteraceae</taxon>
        <taxon>Sulfitobacter</taxon>
    </lineage>
</organism>
<dbReference type="EMBL" id="FOMW01000001">
    <property type="protein sequence ID" value="SFD47192.1"/>
    <property type="molecule type" value="Genomic_DNA"/>
</dbReference>
<dbReference type="GO" id="GO:0000271">
    <property type="term" value="P:polysaccharide biosynthetic process"/>
    <property type="evidence" value="ECO:0007669"/>
    <property type="project" value="InterPro"/>
</dbReference>
<gene>
    <name evidence="1" type="ORF">SAMN04488523_10176</name>
</gene>
<evidence type="ECO:0000313" key="1">
    <source>
        <dbReference type="EMBL" id="SFD47192.1"/>
    </source>
</evidence>
<keyword evidence="2" id="KW-1185">Reference proteome</keyword>
<name>A0A1I1SLM3_9RHOB</name>
<dbReference type="InterPro" id="IPR007833">
    <property type="entry name" value="Capsule_polysaccharide_synth"/>
</dbReference>
<dbReference type="Proteomes" id="UP000198977">
    <property type="component" value="Unassembled WGS sequence"/>
</dbReference>
<dbReference type="RefSeq" id="WP_245766216.1">
    <property type="nucleotide sequence ID" value="NZ_FOMW01000001.1"/>
</dbReference>
<dbReference type="CDD" id="cd16439">
    <property type="entry name" value="beta_Kdo_transferase_KpsC_2"/>
    <property type="match status" value="1"/>
</dbReference>
<protein>
    <submittedName>
        <fullName evidence="1">Capsular polysaccharide export protein</fullName>
    </submittedName>
</protein>
<dbReference type="STRING" id="74348.SAMN04488523_10176"/>
<accession>A0A1I1SLM3</accession>